<accession>A0A915M9X7</accession>
<dbReference type="AlphaFoldDB" id="A0A915M9X7"/>
<feature type="repeat" description="ANK" evidence="3">
    <location>
        <begin position="485"/>
        <end position="517"/>
    </location>
</feature>
<dbReference type="PROSITE" id="PS50088">
    <property type="entry name" value="ANK_REPEAT"/>
    <property type="match status" value="17"/>
</dbReference>
<feature type="repeat" description="ANK" evidence="3">
    <location>
        <begin position="554"/>
        <end position="586"/>
    </location>
</feature>
<feature type="repeat" description="ANK" evidence="3">
    <location>
        <begin position="725"/>
        <end position="757"/>
    </location>
</feature>
<feature type="repeat" description="ANK" evidence="3">
    <location>
        <begin position="758"/>
        <end position="791"/>
    </location>
</feature>
<organism evidence="4 5">
    <name type="scientific">Meloidogyne javanica</name>
    <name type="common">Root-knot nematode worm</name>
    <dbReference type="NCBI Taxonomy" id="6303"/>
    <lineage>
        <taxon>Eukaryota</taxon>
        <taxon>Metazoa</taxon>
        <taxon>Ecdysozoa</taxon>
        <taxon>Nematoda</taxon>
        <taxon>Chromadorea</taxon>
        <taxon>Rhabditida</taxon>
        <taxon>Tylenchina</taxon>
        <taxon>Tylenchomorpha</taxon>
        <taxon>Tylenchoidea</taxon>
        <taxon>Meloidogynidae</taxon>
        <taxon>Meloidogyninae</taxon>
        <taxon>Meloidogyne</taxon>
        <taxon>Meloidogyne incognita group</taxon>
    </lineage>
</organism>
<feature type="repeat" description="ANK" evidence="3">
    <location>
        <begin position="898"/>
        <end position="930"/>
    </location>
</feature>
<reference evidence="5" key="1">
    <citation type="submission" date="2022-11" db="UniProtKB">
        <authorList>
            <consortium name="WormBaseParasite"/>
        </authorList>
    </citation>
    <scope>IDENTIFICATION</scope>
</reference>
<dbReference type="Pfam" id="PF13637">
    <property type="entry name" value="Ank_4"/>
    <property type="match status" value="1"/>
</dbReference>
<feature type="repeat" description="ANK" evidence="3">
    <location>
        <begin position="395"/>
        <end position="418"/>
    </location>
</feature>
<dbReference type="PANTHER" id="PTHR24166">
    <property type="entry name" value="ROLLING PEBBLES, ISOFORM B"/>
    <property type="match status" value="1"/>
</dbReference>
<keyword evidence="2 3" id="KW-0040">ANK repeat</keyword>
<feature type="repeat" description="ANK" evidence="3">
    <location>
        <begin position="587"/>
        <end position="610"/>
    </location>
</feature>
<feature type="repeat" description="ANK" evidence="3">
    <location>
        <begin position="519"/>
        <end position="553"/>
    </location>
</feature>
<dbReference type="InterPro" id="IPR036770">
    <property type="entry name" value="Ankyrin_rpt-contain_sf"/>
</dbReference>
<name>A0A915M9X7_MELJA</name>
<dbReference type="SMART" id="SM00248">
    <property type="entry name" value="ANK"/>
    <property type="match status" value="25"/>
</dbReference>
<evidence type="ECO:0000256" key="2">
    <source>
        <dbReference type="ARBA" id="ARBA00023043"/>
    </source>
</evidence>
<keyword evidence="4" id="KW-1185">Reference proteome</keyword>
<dbReference type="InterPro" id="IPR002110">
    <property type="entry name" value="Ankyrin_rpt"/>
</dbReference>
<evidence type="ECO:0000313" key="5">
    <source>
        <dbReference type="WBParaSite" id="scaffold3254_cov274.g6299"/>
    </source>
</evidence>
<feature type="repeat" description="ANK" evidence="3">
    <location>
        <begin position="237"/>
        <end position="269"/>
    </location>
</feature>
<dbReference type="InterPro" id="IPR050889">
    <property type="entry name" value="Dendritic_Spine_Reg/Scaffold"/>
</dbReference>
<evidence type="ECO:0000256" key="3">
    <source>
        <dbReference type="PROSITE-ProRule" id="PRU00023"/>
    </source>
</evidence>
<feature type="repeat" description="ANK" evidence="3">
    <location>
        <begin position="963"/>
        <end position="1014"/>
    </location>
</feature>
<dbReference type="Gene3D" id="1.25.40.20">
    <property type="entry name" value="Ankyrin repeat-containing domain"/>
    <property type="match status" value="9"/>
</dbReference>
<dbReference type="PROSITE" id="PS50297">
    <property type="entry name" value="ANK_REP_REGION"/>
    <property type="match status" value="15"/>
</dbReference>
<proteinExistence type="predicted"/>
<keyword evidence="1" id="KW-0677">Repeat</keyword>
<dbReference type="PANTHER" id="PTHR24166:SF48">
    <property type="entry name" value="PROTEIN VAPYRIN"/>
    <property type="match status" value="1"/>
</dbReference>
<dbReference type="Pfam" id="PF00023">
    <property type="entry name" value="Ank"/>
    <property type="match status" value="2"/>
</dbReference>
<evidence type="ECO:0000313" key="4">
    <source>
        <dbReference type="Proteomes" id="UP000887561"/>
    </source>
</evidence>
<dbReference type="WBParaSite" id="scaffold3254_cov274.g6299">
    <property type="protein sequence ID" value="scaffold3254_cov274.g6299"/>
    <property type="gene ID" value="scaffold3254_cov274.g6299"/>
</dbReference>
<dbReference type="SUPFAM" id="SSF48403">
    <property type="entry name" value="Ankyrin repeat"/>
    <property type="match status" value="4"/>
</dbReference>
<dbReference type="PRINTS" id="PR01415">
    <property type="entry name" value="ANKYRIN"/>
</dbReference>
<feature type="repeat" description="ANK" evidence="3">
    <location>
        <begin position="1050"/>
        <end position="1082"/>
    </location>
</feature>
<protein>
    <submittedName>
        <fullName evidence="5">Uncharacterized protein</fullName>
    </submittedName>
</protein>
<sequence>MENLPNVTVSTIDPEIVAASETAVLVSVPNIPSNHKGSFTIHRDNGAKYSPEEWELRNRNGILSNALRENRQRRHSFTNASTKGKETMEGSTIIDGQRRRITIVDSSDEEYRYGILGKSLERIRLKSKNKTNSEDEEIKSGDFKIGIFSGSDDNLEAIGLSNKRESYGFEDDVVFGQRKQNFSEEEMREIAELESLQIHGRDSSTGLLLAAKKGEWETVKNLLLSGKIFDLTLADAEGYTALLLAIKSREMDVLKMLVEQGADIYVTTKERLGALHVCAMWGTEPMLRYLLEKNLDSSRPGAGRLPIHFASERRSASAVAILKTLINVNPGCRTASDKNGDEFVRIIVQNGGGEEVNTQNNQGRTPLHEVAMLGDEKMLKTMWKLNGNANIADNEEKTPLHVAAEKGYTQIVETLIDKFGSSIRARTCDGSTLLHIASASERGVPLYMPNKNGALGLHAAAAAGYNDVVKMLLARGTRVDIATRDNYTALTVAVQSGQAAVVETLLGFGADVHIEGGQIGETALHVAAGLPSGNIECAQMLLFSGAQPNVRRSDGMTPLHISARTGNKEMVRLLLAEGADPKLKSKIGETPLHLASKQCHLPVVLLLLEKIGKDSHEIREYVNLLTEDGQSSVHYASQIMPDQNHFIEEDTKIVSTLVDSGGDCEKQTLNNLETPMHMCARSGNEGVLLAMNGWSPLLEACARGHVGVSRILLQHHARIDVFDECGRTALHLAAANGHIELTRLLLKYKAFVNSKAKNGEAPLHLAAQYGHAKLVAMLVQEHGASLEAITLNNQTALHFAAKFGQLIVAQTLLAFGANPNAKDDKGQTPLHLAAENDYPDVVKLFLKMKQNNHAVLTAVDHSGFTCAHIAAMKGSLAVVRELMMIDKAMVIHAKTKILEATTLHMAASGGHSRIVKILLENGASPEDENANGMTPLSLAAWNGHVPILACFDKKYWRRCSKKYGFTPLHLAAQAGHDSMSYINKRIVVLTKYKIDVGLVRMLLNQGVQVDAATTTMSIIPLHLAAQQGHIAVVGMLLSRSTQQQHAKDWRGRTPLHLASVNGKREMVSLLIAQGSNINVMDQNGWTGMHYATKAGHLDVVKLFVNSSADAQAETKDGKVPLCFAAANNHIECLHFLLKQKHDTHQLMEDRKFIFDLMVCGKGNENQPLQEFILQSPAPIDTAVKLSSLYREMSEKEKERAKDLVSHKNGI</sequence>
<feature type="repeat" description="ANK" evidence="3">
    <location>
        <begin position="362"/>
        <end position="394"/>
    </location>
</feature>
<feature type="repeat" description="ANK" evidence="3">
    <location>
        <begin position="692"/>
        <end position="724"/>
    </location>
</feature>
<feature type="repeat" description="ANK" evidence="3">
    <location>
        <begin position="1083"/>
        <end position="1115"/>
    </location>
</feature>
<dbReference type="Proteomes" id="UP000887561">
    <property type="component" value="Unplaced"/>
</dbReference>
<evidence type="ECO:0000256" key="1">
    <source>
        <dbReference type="ARBA" id="ARBA00022737"/>
    </source>
</evidence>
<feature type="repeat" description="ANK" evidence="3">
    <location>
        <begin position="792"/>
        <end position="824"/>
    </location>
</feature>
<dbReference type="Pfam" id="PF12796">
    <property type="entry name" value="Ank_2"/>
    <property type="match status" value="8"/>
</dbReference>
<feature type="repeat" description="ANK" evidence="3">
    <location>
        <begin position="452"/>
        <end position="484"/>
    </location>
</feature>
<feature type="repeat" description="ANK" evidence="3">
    <location>
        <begin position="825"/>
        <end position="847"/>
    </location>
</feature>